<sequence length="153" mass="17037">MKAANSARPLPHFDYVPTNGGEPSHRPERVPSPHYTEWGREFSRSNRNGWHYTEQQGRRAAARPSGRPTQGPTQGSDRSIFKERTPVPSTRTGAHTTPTARLGVFDRSRGHNCQGLCGRNDPVSLESSAQKYTAGTYHSKVHSRYLPLSKDPT</sequence>
<dbReference type="AlphaFoldDB" id="A0A9Q1Q5I8"/>
<reference evidence="2" key="1">
    <citation type="submission" date="2022-04" db="EMBL/GenBank/DDBJ databases">
        <title>Carnegiea gigantea Genome sequencing and assembly v2.</title>
        <authorList>
            <person name="Copetti D."/>
            <person name="Sanderson M.J."/>
            <person name="Burquez A."/>
            <person name="Wojciechowski M.F."/>
        </authorList>
    </citation>
    <scope>NUCLEOTIDE SEQUENCE</scope>
    <source>
        <strain evidence="2">SGP5-SGP5p</strain>
        <tissue evidence="2">Aerial part</tissue>
    </source>
</reference>
<feature type="compositionally biased region" description="Polar residues" evidence="1">
    <location>
        <begin position="87"/>
        <end position="99"/>
    </location>
</feature>
<organism evidence="2 3">
    <name type="scientific">Carnegiea gigantea</name>
    <dbReference type="NCBI Taxonomy" id="171969"/>
    <lineage>
        <taxon>Eukaryota</taxon>
        <taxon>Viridiplantae</taxon>
        <taxon>Streptophyta</taxon>
        <taxon>Embryophyta</taxon>
        <taxon>Tracheophyta</taxon>
        <taxon>Spermatophyta</taxon>
        <taxon>Magnoliopsida</taxon>
        <taxon>eudicotyledons</taxon>
        <taxon>Gunneridae</taxon>
        <taxon>Pentapetalae</taxon>
        <taxon>Caryophyllales</taxon>
        <taxon>Cactineae</taxon>
        <taxon>Cactaceae</taxon>
        <taxon>Cactoideae</taxon>
        <taxon>Echinocereeae</taxon>
        <taxon>Carnegiea</taxon>
    </lineage>
</organism>
<gene>
    <name evidence="2" type="ORF">Cgig2_012339</name>
</gene>
<evidence type="ECO:0000313" key="2">
    <source>
        <dbReference type="EMBL" id="KAJ8429211.1"/>
    </source>
</evidence>
<evidence type="ECO:0000256" key="1">
    <source>
        <dbReference type="SAM" id="MobiDB-lite"/>
    </source>
</evidence>
<comment type="caution">
    <text evidence="2">The sequence shown here is derived from an EMBL/GenBank/DDBJ whole genome shotgun (WGS) entry which is preliminary data.</text>
</comment>
<feature type="region of interest" description="Disordered" evidence="1">
    <location>
        <begin position="1"/>
        <end position="111"/>
    </location>
</feature>
<feature type="compositionally biased region" description="Polar residues" evidence="1">
    <location>
        <begin position="67"/>
        <end position="77"/>
    </location>
</feature>
<feature type="compositionally biased region" description="Basic and acidic residues" evidence="1">
    <location>
        <begin position="23"/>
        <end position="44"/>
    </location>
</feature>
<evidence type="ECO:0000313" key="3">
    <source>
        <dbReference type="Proteomes" id="UP001153076"/>
    </source>
</evidence>
<protein>
    <submittedName>
        <fullName evidence="2">Uncharacterized protein</fullName>
    </submittedName>
</protein>
<proteinExistence type="predicted"/>
<dbReference type="Proteomes" id="UP001153076">
    <property type="component" value="Unassembled WGS sequence"/>
</dbReference>
<dbReference type="EMBL" id="JAKOGI010000922">
    <property type="protein sequence ID" value="KAJ8429211.1"/>
    <property type="molecule type" value="Genomic_DNA"/>
</dbReference>
<accession>A0A9Q1Q5I8</accession>
<name>A0A9Q1Q5I8_9CARY</name>
<keyword evidence="3" id="KW-1185">Reference proteome</keyword>